<accession>A0AAD7CYJ1</accession>
<evidence type="ECO:0000313" key="1">
    <source>
        <dbReference type="EMBL" id="KAJ7669607.1"/>
    </source>
</evidence>
<keyword evidence="2" id="KW-1185">Reference proteome</keyword>
<protein>
    <submittedName>
        <fullName evidence="1">Uncharacterized protein</fullName>
    </submittedName>
</protein>
<gene>
    <name evidence="1" type="ORF">B0H17DRAFT_1086718</name>
</gene>
<dbReference type="EMBL" id="JARKIE010000187">
    <property type="protein sequence ID" value="KAJ7669607.1"/>
    <property type="molecule type" value="Genomic_DNA"/>
</dbReference>
<proteinExistence type="predicted"/>
<dbReference type="SUPFAM" id="SSF52058">
    <property type="entry name" value="L domain-like"/>
    <property type="match status" value="1"/>
</dbReference>
<evidence type="ECO:0000313" key="2">
    <source>
        <dbReference type="Proteomes" id="UP001221757"/>
    </source>
</evidence>
<dbReference type="Proteomes" id="UP001221757">
    <property type="component" value="Unassembled WGS sequence"/>
</dbReference>
<reference evidence="1" key="1">
    <citation type="submission" date="2023-03" db="EMBL/GenBank/DDBJ databases">
        <title>Massive genome expansion in bonnet fungi (Mycena s.s.) driven by repeated elements and novel gene families across ecological guilds.</title>
        <authorList>
            <consortium name="Lawrence Berkeley National Laboratory"/>
            <person name="Harder C.B."/>
            <person name="Miyauchi S."/>
            <person name="Viragh M."/>
            <person name="Kuo A."/>
            <person name="Thoen E."/>
            <person name="Andreopoulos B."/>
            <person name="Lu D."/>
            <person name="Skrede I."/>
            <person name="Drula E."/>
            <person name="Henrissat B."/>
            <person name="Morin E."/>
            <person name="Kohler A."/>
            <person name="Barry K."/>
            <person name="LaButti K."/>
            <person name="Morin E."/>
            <person name="Salamov A."/>
            <person name="Lipzen A."/>
            <person name="Mereny Z."/>
            <person name="Hegedus B."/>
            <person name="Baldrian P."/>
            <person name="Stursova M."/>
            <person name="Weitz H."/>
            <person name="Taylor A."/>
            <person name="Grigoriev I.V."/>
            <person name="Nagy L.G."/>
            <person name="Martin F."/>
            <person name="Kauserud H."/>
        </authorList>
    </citation>
    <scope>NUCLEOTIDE SEQUENCE</scope>
    <source>
        <strain evidence="1">CBHHK067</strain>
    </source>
</reference>
<name>A0AAD7CYJ1_MYCRO</name>
<sequence>MTKTLHDVAICPRKDMASPPTSTVSLPIEIQYVIIDEFAGALGEDDNPGAVRELCRVCSLWAQHAQSHLFRSIQLGSSGRKQRRFVALITQNPTIGRHVQALSITAQPMSDIASLFEHGGHPLPNLSTLRLSWMVFGSIPVLQYLRAQITCLTIVGSSFDSLQILDLLVSSFSRLRWLHLLECLCPNTKPHVDDPLPARPSDLNLKCLRLGSGGVLHFIMEWISTRREQIHIDMLEIEDIDTPDIPQLNVVLAGLGRFVRHLRLDIYADSPKSNPVPISVGLCGALETIVLCGMCQDGYISTIARLASPALTELSFTIQLRESMARAPEGDEWGCRWDKLGALLGSPNLVGLTAVHIMFRDGGWADREAYRVAIRQVKRRVQGWALLDKVKLGYWPEGVVEPFTTDVLKMVSDANAGLDV</sequence>
<organism evidence="1 2">
    <name type="scientific">Mycena rosella</name>
    <name type="common">Pink bonnet</name>
    <name type="synonym">Agaricus rosellus</name>
    <dbReference type="NCBI Taxonomy" id="1033263"/>
    <lineage>
        <taxon>Eukaryota</taxon>
        <taxon>Fungi</taxon>
        <taxon>Dikarya</taxon>
        <taxon>Basidiomycota</taxon>
        <taxon>Agaricomycotina</taxon>
        <taxon>Agaricomycetes</taxon>
        <taxon>Agaricomycetidae</taxon>
        <taxon>Agaricales</taxon>
        <taxon>Marasmiineae</taxon>
        <taxon>Mycenaceae</taxon>
        <taxon>Mycena</taxon>
    </lineage>
</organism>
<dbReference type="AlphaFoldDB" id="A0AAD7CYJ1"/>
<comment type="caution">
    <text evidence="1">The sequence shown here is derived from an EMBL/GenBank/DDBJ whole genome shotgun (WGS) entry which is preliminary data.</text>
</comment>